<feature type="domain" description="Alpha/beta hydrolase fold-3" evidence="2">
    <location>
        <begin position="87"/>
        <end position="305"/>
    </location>
</feature>
<dbReference type="EMBL" id="VOIH02000005">
    <property type="protein sequence ID" value="KAF3447415.1"/>
    <property type="molecule type" value="Genomic_DNA"/>
</dbReference>
<dbReference type="AlphaFoldDB" id="A0A8K0H810"/>
<dbReference type="InterPro" id="IPR013094">
    <property type="entry name" value="AB_hydrolase_3"/>
</dbReference>
<evidence type="ECO:0000313" key="4">
    <source>
        <dbReference type="Proteomes" id="UP000796880"/>
    </source>
</evidence>
<dbReference type="GO" id="GO:0009860">
    <property type="term" value="P:pollen tube growth"/>
    <property type="evidence" value="ECO:0007669"/>
    <property type="project" value="TreeGrafter"/>
</dbReference>
<evidence type="ECO:0000313" key="3">
    <source>
        <dbReference type="EMBL" id="KAF3447415.1"/>
    </source>
</evidence>
<evidence type="ECO:0000259" key="2">
    <source>
        <dbReference type="Pfam" id="PF07859"/>
    </source>
</evidence>
<reference evidence="3" key="1">
    <citation type="submission" date="2020-03" db="EMBL/GenBank/DDBJ databases">
        <title>A high-quality chromosome-level genome assembly of a woody plant with both climbing and erect habits, Rhamnella rubrinervis.</title>
        <authorList>
            <person name="Lu Z."/>
            <person name="Yang Y."/>
            <person name="Zhu X."/>
            <person name="Sun Y."/>
        </authorList>
    </citation>
    <scope>NUCLEOTIDE SEQUENCE</scope>
    <source>
        <strain evidence="3">BYM</strain>
        <tissue evidence="3">Leaf</tissue>
    </source>
</reference>
<keyword evidence="4" id="KW-1185">Reference proteome</keyword>
<dbReference type="PANTHER" id="PTHR23024">
    <property type="entry name" value="ARYLACETAMIDE DEACETYLASE"/>
    <property type="match status" value="1"/>
</dbReference>
<proteinExistence type="inferred from homology"/>
<dbReference type="OrthoDB" id="408631at2759"/>
<dbReference type="Proteomes" id="UP000796880">
    <property type="component" value="Unassembled WGS sequence"/>
</dbReference>
<protein>
    <recommendedName>
        <fullName evidence="2">Alpha/beta hydrolase fold-3 domain-containing protein</fullName>
    </recommendedName>
</protein>
<dbReference type="InterPro" id="IPR029058">
    <property type="entry name" value="AB_hydrolase_fold"/>
</dbReference>
<dbReference type="GO" id="GO:0052689">
    <property type="term" value="F:carboxylic ester hydrolase activity"/>
    <property type="evidence" value="ECO:0007669"/>
    <property type="project" value="TreeGrafter"/>
</dbReference>
<gene>
    <name evidence="3" type="ORF">FNV43_RR12601</name>
</gene>
<organism evidence="3 4">
    <name type="scientific">Rhamnella rubrinervis</name>
    <dbReference type="NCBI Taxonomy" id="2594499"/>
    <lineage>
        <taxon>Eukaryota</taxon>
        <taxon>Viridiplantae</taxon>
        <taxon>Streptophyta</taxon>
        <taxon>Embryophyta</taxon>
        <taxon>Tracheophyta</taxon>
        <taxon>Spermatophyta</taxon>
        <taxon>Magnoliopsida</taxon>
        <taxon>eudicotyledons</taxon>
        <taxon>Gunneridae</taxon>
        <taxon>Pentapetalae</taxon>
        <taxon>rosids</taxon>
        <taxon>fabids</taxon>
        <taxon>Rosales</taxon>
        <taxon>Rhamnaceae</taxon>
        <taxon>rhamnoid group</taxon>
        <taxon>Rhamneae</taxon>
        <taxon>Rhamnella</taxon>
    </lineage>
</organism>
<sequence>MARTSPDLPWNVRIFVNTIAFFMDVCRRSNGRINRTLMNLLDLKASPLSKPVKGLQSSDIMVDKSRNLWFRLYAPLHHAAATSLPVIFYFHGGGFALMGADSKSYDDFCQRLARELPAIVISVNYRLAPEHRYPSAYDDGFDALKFIDGERIKDRLPANANLKRCFIAGDSAGGNLAHHVAVKAAEHEFDQLKIVGLIALQPFFGGQERTESENRLAGALMINVERTDWMWKAFLPDGSDREHAAANVFGPKSVDISGLKFPATMVVVGGFDPLQDWQKSYYEGLKKRGKEAHLIEYPNAIHSFYIFSELQESSLLIKDMRDFMRNE</sequence>
<name>A0A8K0H810_9ROSA</name>
<comment type="caution">
    <text evidence="3">The sequence shown here is derived from an EMBL/GenBank/DDBJ whole genome shotgun (WGS) entry which is preliminary data.</text>
</comment>
<comment type="similarity">
    <text evidence="1">Belongs to the 'GDXG' lipolytic enzyme family.</text>
</comment>
<accession>A0A8K0H810</accession>
<dbReference type="InterPro" id="IPR050466">
    <property type="entry name" value="Carboxylest/Gibb_receptor"/>
</dbReference>
<dbReference type="SUPFAM" id="SSF53474">
    <property type="entry name" value="alpha/beta-Hydrolases"/>
    <property type="match status" value="1"/>
</dbReference>
<dbReference type="PANTHER" id="PTHR23024:SF24">
    <property type="entry name" value="ALPHA_BETA HYDROLASE FOLD-3 DOMAIN-CONTAINING PROTEIN"/>
    <property type="match status" value="1"/>
</dbReference>
<dbReference type="Gene3D" id="3.40.50.1820">
    <property type="entry name" value="alpha/beta hydrolase"/>
    <property type="match status" value="1"/>
</dbReference>
<evidence type="ECO:0000256" key="1">
    <source>
        <dbReference type="ARBA" id="ARBA00010515"/>
    </source>
</evidence>
<dbReference type="Pfam" id="PF07859">
    <property type="entry name" value="Abhydrolase_3"/>
    <property type="match status" value="1"/>
</dbReference>